<gene>
    <name evidence="2" type="ORF">MM415B04671_0013</name>
</gene>
<dbReference type="Pfam" id="PF14297">
    <property type="entry name" value="Lin1244_N"/>
    <property type="match status" value="1"/>
</dbReference>
<name>A0A6M3LHD1_9ZZZZ</name>
<accession>A0A6M3LHD1</accession>
<reference evidence="2" key="1">
    <citation type="submission" date="2020-03" db="EMBL/GenBank/DDBJ databases">
        <title>The deep terrestrial virosphere.</title>
        <authorList>
            <person name="Holmfeldt K."/>
            <person name="Nilsson E."/>
            <person name="Simone D."/>
            <person name="Lopez-Fernandez M."/>
            <person name="Wu X."/>
            <person name="de Brujin I."/>
            <person name="Lundin D."/>
            <person name="Andersson A."/>
            <person name="Bertilsson S."/>
            <person name="Dopson M."/>
        </authorList>
    </citation>
    <scope>NUCLEOTIDE SEQUENCE</scope>
    <source>
        <strain evidence="2">MM415B04671</strain>
    </source>
</reference>
<evidence type="ECO:0000259" key="1">
    <source>
        <dbReference type="Pfam" id="PF14297"/>
    </source>
</evidence>
<evidence type="ECO:0000313" key="2">
    <source>
        <dbReference type="EMBL" id="QJA92438.1"/>
    </source>
</evidence>
<proteinExistence type="predicted"/>
<feature type="domain" description="Lin1244/Lin1753-like N-terminal" evidence="1">
    <location>
        <begin position="7"/>
        <end position="95"/>
    </location>
</feature>
<dbReference type="AlphaFoldDB" id="A0A6M3LHD1"/>
<sequence length="123" mass="14805">MAKDAYYFKHDANARNDPKIKSLINKYGIEGYGRFWVVIEMLREAERYKLENKKYIWEALAEQMKIEVKAARQFIKDCTEEFELFSADDHCFYSVSLLKRMTELDEIREKRREAAFKSWEGRS</sequence>
<protein>
    <recommendedName>
        <fullName evidence="1">Lin1244/Lin1753-like N-terminal domain-containing protein</fullName>
    </recommendedName>
</protein>
<dbReference type="EMBL" id="MT143066">
    <property type="protein sequence ID" value="QJA92438.1"/>
    <property type="molecule type" value="Genomic_DNA"/>
</dbReference>
<dbReference type="InterPro" id="IPR025400">
    <property type="entry name" value="Lin1244/Lin1753-like_N"/>
</dbReference>
<organism evidence="2">
    <name type="scientific">viral metagenome</name>
    <dbReference type="NCBI Taxonomy" id="1070528"/>
    <lineage>
        <taxon>unclassified sequences</taxon>
        <taxon>metagenomes</taxon>
        <taxon>organismal metagenomes</taxon>
    </lineage>
</organism>